<evidence type="ECO:0000313" key="2">
    <source>
        <dbReference type="Proteomes" id="UP000031419"/>
    </source>
</evidence>
<name>A0A073AW05_9PSEU</name>
<comment type="caution">
    <text evidence="1">The sequence shown here is derived from an EMBL/GenBank/DDBJ whole genome shotgun (WGS) entry which is preliminary data.</text>
</comment>
<evidence type="ECO:0000313" key="1">
    <source>
        <dbReference type="EMBL" id="KEI43247.1"/>
    </source>
</evidence>
<keyword evidence="2" id="KW-1185">Reference proteome</keyword>
<accession>A0A073AW05</accession>
<dbReference type="EMBL" id="JNVU01000040">
    <property type="protein sequence ID" value="KEI43247.1"/>
    <property type="molecule type" value="Genomic_DNA"/>
</dbReference>
<dbReference type="STRING" id="28042.GU90_17250"/>
<dbReference type="Proteomes" id="UP000031419">
    <property type="component" value="Unassembled WGS sequence"/>
</dbReference>
<gene>
    <name evidence="1" type="ORF">GU90_17250</name>
</gene>
<sequence>MNEITNGLQALIARGFQFAHPRDASGALVAVVGIRVYRGVIDILQLFGEDDADAARVPGDEPDILFPKKVLWRTNGSARDVIFQLLGLADPAPEVGTPAHGYWVPTHADRSAWLAVSA</sequence>
<organism evidence="1 2">
    <name type="scientific">Saccharopolyspora rectivirgula</name>
    <dbReference type="NCBI Taxonomy" id="28042"/>
    <lineage>
        <taxon>Bacteria</taxon>
        <taxon>Bacillati</taxon>
        <taxon>Actinomycetota</taxon>
        <taxon>Actinomycetes</taxon>
        <taxon>Pseudonocardiales</taxon>
        <taxon>Pseudonocardiaceae</taxon>
        <taxon>Saccharopolyspora</taxon>
    </lineage>
</organism>
<dbReference type="eggNOG" id="ENOG5034774">
    <property type="taxonomic scope" value="Bacteria"/>
</dbReference>
<protein>
    <submittedName>
        <fullName evidence="1">Uncharacterized protein</fullName>
    </submittedName>
</protein>
<dbReference type="AlphaFoldDB" id="A0A073AW05"/>
<dbReference type="RefSeq" id="WP_029721616.1">
    <property type="nucleotide sequence ID" value="NZ_JAJUIW010000054.1"/>
</dbReference>
<proteinExistence type="predicted"/>
<dbReference type="OrthoDB" id="3690349at2"/>
<reference evidence="1 2" key="1">
    <citation type="submission" date="2014-06" db="EMBL/GenBank/DDBJ databases">
        <title>Saccharopolyspora rectivirgula DSM-43113 Genome sequencing.</title>
        <authorList>
            <person name="Barrera C."/>
            <person name="Millon L."/>
            <person name="Rognon B."/>
            <person name="Zaugg C."/>
            <person name="Monod M."/>
        </authorList>
    </citation>
    <scope>NUCLEOTIDE SEQUENCE [LARGE SCALE GENOMIC DNA]</scope>
    <source>
        <strain evidence="1 2">DSM 43113</strain>
    </source>
</reference>